<proteinExistence type="predicted"/>
<dbReference type="Proteomes" id="UP000887566">
    <property type="component" value="Unplaced"/>
</dbReference>
<accession>A0A914V129</accession>
<evidence type="ECO:0000313" key="1">
    <source>
        <dbReference type="Proteomes" id="UP000887566"/>
    </source>
</evidence>
<organism evidence="1 2">
    <name type="scientific">Plectus sambesii</name>
    <dbReference type="NCBI Taxonomy" id="2011161"/>
    <lineage>
        <taxon>Eukaryota</taxon>
        <taxon>Metazoa</taxon>
        <taxon>Ecdysozoa</taxon>
        <taxon>Nematoda</taxon>
        <taxon>Chromadorea</taxon>
        <taxon>Plectida</taxon>
        <taxon>Plectina</taxon>
        <taxon>Plectoidea</taxon>
        <taxon>Plectidae</taxon>
        <taxon>Plectus</taxon>
    </lineage>
</organism>
<name>A0A914V129_9BILA</name>
<reference evidence="2" key="1">
    <citation type="submission" date="2022-11" db="UniProtKB">
        <authorList>
            <consortium name="WormBaseParasite"/>
        </authorList>
    </citation>
    <scope>IDENTIFICATION</scope>
</reference>
<sequence>MNANSGEAITALDESVSLALGWRGSLFRPLCAGWQDDRSSAIGVDMNGYDRRETRAGRIRPAAVQPVVFVQPSRSPAIAASRLLDAPRRGRFRSTPAFPGSFVRSPRSSVLSAFDRNRSYATRRS</sequence>
<keyword evidence="1" id="KW-1185">Reference proteome</keyword>
<dbReference type="AlphaFoldDB" id="A0A914V129"/>
<protein>
    <submittedName>
        <fullName evidence="2">Uncharacterized protein</fullName>
    </submittedName>
</protein>
<dbReference type="WBParaSite" id="PSAMB.scaffold1431size31607.g13108.t1">
    <property type="protein sequence ID" value="PSAMB.scaffold1431size31607.g13108.t1"/>
    <property type="gene ID" value="PSAMB.scaffold1431size31607.g13108"/>
</dbReference>
<evidence type="ECO:0000313" key="2">
    <source>
        <dbReference type="WBParaSite" id="PSAMB.scaffold1431size31607.g13108.t1"/>
    </source>
</evidence>